<keyword evidence="3" id="KW-1185">Reference proteome</keyword>
<evidence type="ECO:0000313" key="3">
    <source>
        <dbReference type="Proteomes" id="UP000307164"/>
    </source>
</evidence>
<dbReference type="Pfam" id="PF08867">
    <property type="entry name" value="FRG"/>
    <property type="match status" value="1"/>
</dbReference>
<organism evidence="2 3">
    <name type="scientific">Pseudoalteromonas aurantia</name>
    <dbReference type="NCBI Taxonomy" id="43654"/>
    <lineage>
        <taxon>Bacteria</taxon>
        <taxon>Pseudomonadati</taxon>
        <taxon>Pseudomonadota</taxon>
        <taxon>Gammaproteobacteria</taxon>
        <taxon>Alteromonadales</taxon>
        <taxon>Pseudoalteromonadaceae</taxon>
        <taxon>Pseudoalteromonas</taxon>
    </lineage>
</organism>
<reference evidence="3" key="1">
    <citation type="submission" date="2019-06" db="EMBL/GenBank/DDBJ databases">
        <title>Co-occurence of chitin degradation, pigmentation and bioactivity in marine Pseudoalteromonas.</title>
        <authorList>
            <person name="Sonnenschein E.C."/>
            <person name="Bech P.K."/>
        </authorList>
    </citation>
    <scope>NUCLEOTIDE SEQUENCE [LARGE SCALE GENOMIC DNA]</scope>
    <source>
        <strain evidence="3">S3895</strain>
    </source>
</reference>
<protein>
    <recommendedName>
        <fullName evidence="1">FRG domain-containing protein</fullName>
    </recommendedName>
</protein>
<sequence length="168" mass="19326">MNNKIYISKRFNSVSNFIGAISPLKDEFSNPFKKYIYRGQGNSLWDLVPSIFREDSLIPYYNGQKGPEYSFGNQREMEWILLAEFVKEVNKNGFPLPNESTIYKVLDIASATKEITEIRGSEKIWPENEYLSLLALAQHYGLPTRLLDWSHKSLVAAYFAASQCITQL</sequence>
<dbReference type="SMART" id="SM00901">
    <property type="entry name" value="FRG"/>
    <property type="match status" value="1"/>
</dbReference>
<accession>A0ABY2VUM3</accession>
<name>A0ABY2VUM3_9GAMM</name>
<dbReference type="Proteomes" id="UP000307164">
    <property type="component" value="Unassembled WGS sequence"/>
</dbReference>
<evidence type="ECO:0000259" key="1">
    <source>
        <dbReference type="SMART" id="SM00901"/>
    </source>
</evidence>
<gene>
    <name evidence="2" type="ORF">CWC20_16155</name>
</gene>
<evidence type="ECO:0000313" key="2">
    <source>
        <dbReference type="EMBL" id="TMO72023.1"/>
    </source>
</evidence>
<feature type="domain" description="FRG" evidence="1">
    <location>
        <begin position="31"/>
        <end position="166"/>
    </location>
</feature>
<dbReference type="EMBL" id="PNBW01000087">
    <property type="protein sequence ID" value="TMO72023.1"/>
    <property type="molecule type" value="Genomic_DNA"/>
</dbReference>
<comment type="caution">
    <text evidence="2">The sequence shown here is derived from an EMBL/GenBank/DDBJ whole genome shotgun (WGS) entry which is preliminary data.</text>
</comment>
<dbReference type="InterPro" id="IPR014966">
    <property type="entry name" value="FRG-dom"/>
</dbReference>
<proteinExistence type="predicted"/>